<dbReference type="CDD" id="cd09917">
    <property type="entry name" value="F-box_SF"/>
    <property type="match status" value="1"/>
</dbReference>
<reference evidence="1 2" key="1">
    <citation type="journal article" date="2019" name="Sci. Rep.">
        <title>A high-quality genome of Eragrostis curvula grass provides insights into Poaceae evolution and supports new strategies to enhance forage quality.</title>
        <authorList>
            <person name="Carballo J."/>
            <person name="Santos B.A.C.M."/>
            <person name="Zappacosta D."/>
            <person name="Garbus I."/>
            <person name="Selva J.P."/>
            <person name="Gallo C.A."/>
            <person name="Diaz A."/>
            <person name="Albertini E."/>
            <person name="Caccamo M."/>
            <person name="Echenique V."/>
        </authorList>
    </citation>
    <scope>NUCLEOTIDE SEQUENCE [LARGE SCALE GENOMIC DNA]</scope>
    <source>
        <strain evidence="2">cv. Victoria</strain>
        <tissue evidence="1">Leaf</tissue>
    </source>
</reference>
<dbReference type="InterPro" id="IPR036047">
    <property type="entry name" value="F-box-like_dom_sf"/>
</dbReference>
<name>A0A5J9WNA0_9POAL</name>
<proteinExistence type="predicted"/>
<dbReference type="AlphaFoldDB" id="A0A5J9WNA0"/>
<evidence type="ECO:0008006" key="3">
    <source>
        <dbReference type="Google" id="ProtNLM"/>
    </source>
</evidence>
<accession>A0A5J9WNA0</accession>
<protein>
    <recommendedName>
        <fullName evidence="3">F-box domain-containing protein</fullName>
    </recommendedName>
</protein>
<evidence type="ECO:0000313" key="2">
    <source>
        <dbReference type="Proteomes" id="UP000324897"/>
    </source>
</evidence>
<sequence>MMMTSNLLARANTILDLNDDVVGLILELCIDSQVSLIRAASTCKRWRRVIADAAFLRRFRSLHAATVAGDYYNDTPMPLKGVGLVAARKSKGPVFVPSPSLPIDGRHHSLDFLPHGGGKAWAVVDSRGGLLLMTRRRRRVDPNKKDVMMVVCEPLTRRYSEIPPPPAILFSNGFDHYIKGYYLVDGDADEAGGRIGMSNFRVFFELCHALGDGVPHTAAVFAAAGDGSSWSEKAMDQIMAPRHGCAEKTAFVSPHYCRARVLGTVAGSRYTYLEGGTLVALDCSTGEFSSSQLPANSKYSWDLTSWPFSFHAVEGYDGEPRIFTLFFDEMRVFARSGDDGDDGDWRLETSLRLGEATRGLPGYDPSFFTGVKGFKLLTRGPGFVILNTPVNPAWWSTFSVTLETMEVAPAADDLGKIVYQCELPWPPTL</sequence>
<evidence type="ECO:0000313" key="1">
    <source>
        <dbReference type="EMBL" id="TVU49446.1"/>
    </source>
</evidence>
<dbReference type="Proteomes" id="UP000324897">
    <property type="component" value="Chromosome 6"/>
</dbReference>
<gene>
    <name evidence="1" type="ORF">EJB05_00759</name>
</gene>
<organism evidence="1 2">
    <name type="scientific">Eragrostis curvula</name>
    <name type="common">weeping love grass</name>
    <dbReference type="NCBI Taxonomy" id="38414"/>
    <lineage>
        <taxon>Eukaryota</taxon>
        <taxon>Viridiplantae</taxon>
        <taxon>Streptophyta</taxon>
        <taxon>Embryophyta</taxon>
        <taxon>Tracheophyta</taxon>
        <taxon>Spermatophyta</taxon>
        <taxon>Magnoliopsida</taxon>
        <taxon>Liliopsida</taxon>
        <taxon>Poales</taxon>
        <taxon>Poaceae</taxon>
        <taxon>PACMAD clade</taxon>
        <taxon>Chloridoideae</taxon>
        <taxon>Eragrostideae</taxon>
        <taxon>Eragrostidinae</taxon>
        <taxon>Eragrostis</taxon>
    </lineage>
</organism>
<keyword evidence="2" id="KW-1185">Reference proteome</keyword>
<comment type="caution">
    <text evidence="1">The sequence shown here is derived from an EMBL/GenBank/DDBJ whole genome shotgun (WGS) entry which is preliminary data.</text>
</comment>
<dbReference type="Gramene" id="TVU49446">
    <property type="protein sequence ID" value="TVU49446"/>
    <property type="gene ID" value="EJB05_00759"/>
</dbReference>
<dbReference type="PANTHER" id="PTHR33207">
    <property type="entry name" value="F-BOX DOMAIN CONTAINING PROTEIN-RELATED"/>
    <property type="match status" value="1"/>
</dbReference>
<feature type="non-terminal residue" evidence="1">
    <location>
        <position position="1"/>
    </location>
</feature>
<dbReference type="EMBL" id="RWGY01000002">
    <property type="protein sequence ID" value="TVU49446.1"/>
    <property type="molecule type" value="Genomic_DNA"/>
</dbReference>
<dbReference type="SUPFAM" id="SSF81383">
    <property type="entry name" value="F-box domain"/>
    <property type="match status" value="1"/>
</dbReference>